<dbReference type="Pfam" id="PF12802">
    <property type="entry name" value="MarR_2"/>
    <property type="match status" value="1"/>
</dbReference>
<dbReference type="PANTHER" id="PTHR33164">
    <property type="entry name" value="TRANSCRIPTIONAL REGULATOR, MARR FAMILY"/>
    <property type="match status" value="1"/>
</dbReference>
<dbReference type="Gene3D" id="1.10.10.10">
    <property type="entry name" value="Winged helix-like DNA-binding domain superfamily/Winged helix DNA-binding domain"/>
    <property type="match status" value="1"/>
</dbReference>
<reference evidence="4" key="1">
    <citation type="journal article" date="2019" name="Int. J. Syst. Evol. Microbiol.">
        <title>The Global Catalogue of Microorganisms (GCM) 10K type strain sequencing project: providing services to taxonomists for standard genome sequencing and annotation.</title>
        <authorList>
            <consortium name="The Broad Institute Genomics Platform"/>
            <consortium name="The Broad Institute Genome Sequencing Center for Infectious Disease"/>
            <person name="Wu L."/>
            <person name="Ma J."/>
        </authorList>
    </citation>
    <scope>NUCLEOTIDE SEQUENCE [LARGE SCALE GENOMIC DNA]</scope>
    <source>
        <strain evidence="4">JCM 16227</strain>
    </source>
</reference>
<organism evidence="3 4">
    <name type="scientific">Gordonia cholesterolivorans</name>
    <dbReference type="NCBI Taxonomy" id="559625"/>
    <lineage>
        <taxon>Bacteria</taxon>
        <taxon>Bacillati</taxon>
        <taxon>Actinomycetota</taxon>
        <taxon>Actinomycetes</taxon>
        <taxon>Mycobacteriales</taxon>
        <taxon>Gordoniaceae</taxon>
        <taxon>Gordonia</taxon>
    </lineage>
</organism>
<evidence type="ECO:0000259" key="2">
    <source>
        <dbReference type="PROSITE" id="PS50995"/>
    </source>
</evidence>
<dbReference type="InterPro" id="IPR011991">
    <property type="entry name" value="ArsR-like_HTH"/>
</dbReference>
<name>A0ABP5UYR7_9ACTN</name>
<feature type="region of interest" description="Disordered" evidence="1">
    <location>
        <begin position="1"/>
        <end position="25"/>
    </location>
</feature>
<dbReference type="InterPro" id="IPR000835">
    <property type="entry name" value="HTH_MarR-typ"/>
</dbReference>
<protein>
    <recommendedName>
        <fullName evidence="2">HTH marR-type domain-containing protein</fullName>
    </recommendedName>
</protein>
<evidence type="ECO:0000313" key="3">
    <source>
        <dbReference type="EMBL" id="GAA2390259.1"/>
    </source>
</evidence>
<dbReference type="PANTHER" id="PTHR33164:SF99">
    <property type="entry name" value="MARR FAMILY REGULATORY PROTEIN"/>
    <property type="match status" value="1"/>
</dbReference>
<dbReference type="Proteomes" id="UP001501170">
    <property type="component" value="Unassembled WGS sequence"/>
</dbReference>
<sequence>MRVEDTTLAEPEGGDFAERGADGPALTPEQQKLWQQFVSGGWMMYRAFFREIDRAAPLTSADWRLLEVLASAPQLRISDLADATQIGLSTVSRQVSRFLERGYVVRAESVEDDARQKWVQITDEGMEALKPILDTRDRAVRRLVVDQLTPEEFEQLCTLFGNLGARIAETED</sequence>
<dbReference type="SMART" id="SM00347">
    <property type="entry name" value="HTH_MARR"/>
    <property type="match status" value="1"/>
</dbReference>
<dbReference type="InterPro" id="IPR036388">
    <property type="entry name" value="WH-like_DNA-bd_sf"/>
</dbReference>
<dbReference type="EMBL" id="BAAARB010000022">
    <property type="protein sequence ID" value="GAA2390259.1"/>
    <property type="molecule type" value="Genomic_DNA"/>
</dbReference>
<proteinExistence type="predicted"/>
<feature type="domain" description="HTH marR-type" evidence="2">
    <location>
        <begin position="30"/>
        <end position="165"/>
    </location>
</feature>
<dbReference type="PROSITE" id="PS50995">
    <property type="entry name" value="HTH_MARR_2"/>
    <property type="match status" value="1"/>
</dbReference>
<dbReference type="InterPro" id="IPR036390">
    <property type="entry name" value="WH_DNA-bd_sf"/>
</dbReference>
<gene>
    <name evidence="3" type="ORF">GCM10009855_32910</name>
</gene>
<dbReference type="InterPro" id="IPR039422">
    <property type="entry name" value="MarR/SlyA-like"/>
</dbReference>
<dbReference type="CDD" id="cd00090">
    <property type="entry name" value="HTH_ARSR"/>
    <property type="match status" value="1"/>
</dbReference>
<accession>A0ABP5UYR7</accession>
<evidence type="ECO:0000256" key="1">
    <source>
        <dbReference type="SAM" id="MobiDB-lite"/>
    </source>
</evidence>
<evidence type="ECO:0000313" key="4">
    <source>
        <dbReference type="Proteomes" id="UP001501170"/>
    </source>
</evidence>
<comment type="caution">
    <text evidence="3">The sequence shown here is derived from an EMBL/GenBank/DDBJ whole genome shotgun (WGS) entry which is preliminary data.</text>
</comment>
<keyword evidence="4" id="KW-1185">Reference proteome</keyword>
<dbReference type="SUPFAM" id="SSF46785">
    <property type="entry name" value="Winged helix' DNA-binding domain"/>
    <property type="match status" value="1"/>
</dbReference>